<organism evidence="3 4">
    <name type="scientific">Plasmodium malariae</name>
    <dbReference type="NCBI Taxonomy" id="5858"/>
    <lineage>
        <taxon>Eukaryota</taxon>
        <taxon>Sar</taxon>
        <taxon>Alveolata</taxon>
        <taxon>Apicomplexa</taxon>
        <taxon>Aconoidasida</taxon>
        <taxon>Haemosporida</taxon>
        <taxon>Plasmodiidae</taxon>
        <taxon>Plasmodium</taxon>
        <taxon>Plasmodium (Plasmodium)</taxon>
    </lineage>
</organism>
<feature type="transmembrane region" description="Helical" evidence="1">
    <location>
        <begin position="106"/>
        <end position="122"/>
    </location>
</feature>
<feature type="transmembrane region" description="Helical" evidence="1">
    <location>
        <begin position="314"/>
        <end position="336"/>
    </location>
</feature>
<evidence type="ECO:0000256" key="1">
    <source>
        <dbReference type="SAM" id="Phobius"/>
    </source>
</evidence>
<keyword evidence="1" id="KW-0472">Membrane</keyword>
<evidence type="ECO:0000259" key="2">
    <source>
        <dbReference type="Pfam" id="PF06762"/>
    </source>
</evidence>
<dbReference type="InterPro" id="IPR009613">
    <property type="entry name" value="LMF"/>
</dbReference>
<feature type="transmembrane region" description="Helical" evidence="1">
    <location>
        <begin position="29"/>
        <end position="46"/>
    </location>
</feature>
<keyword evidence="1" id="KW-1133">Transmembrane helix</keyword>
<dbReference type="Proteomes" id="UP000219799">
    <property type="component" value="Chromosome 5"/>
</dbReference>
<evidence type="ECO:0000313" key="4">
    <source>
        <dbReference type="Proteomes" id="UP000219799"/>
    </source>
</evidence>
<dbReference type="Pfam" id="PF06762">
    <property type="entry name" value="LMF1"/>
    <property type="match status" value="1"/>
</dbReference>
<dbReference type="VEuPathDB" id="PlasmoDB:PmUG01_05021300"/>
<dbReference type="AlphaFoldDB" id="A0A1C3KLL8"/>
<accession>A0A1C3KLL8</accession>
<dbReference type="PANTHER" id="PTHR14463:SF5">
    <property type="entry name" value="LIPASE MATURATION FACTOR 2"/>
    <property type="match status" value="1"/>
</dbReference>
<gene>
    <name evidence="3" type="primary">PmlGA01_050010500</name>
    <name evidence="3" type="ORF">PMLGA01_050010500</name>
</gene>
<feature type="transmembrane region" description="Helical" evidence="1">
    <location>
        <begin position="157"/>
        <end position="177"/>
    </location>
</feature>
<reference evidence="3 4" key="1">
    <citation type="submission" date="2016-06" db="EMBL/GenBank/DDBJ databases">
        <authorList>
            <consortium name="Pathogen Informatics"/>
        </authorList>
    </citation>
    <scope>NUCLEOTIDE SEQUENCE [LARGE SCALE GENOMIC DNA]</scope>
    <source>
        <strain evidence="3">PmlGA01</strain>
    </source>
</reference>
<feature type="domain" description="Lipase maturation factor 1/2 N-terminal" evidence="2">
    <location>
        <begin position="186"/>
        <end position="345"/>
    </location>
</feature>
<keyword evidence="1" id="KW-0812">Transmembrane</keyword>
<dbReference type="PANTHER" id="PTHR14463">
    <property type="entry name" value="LIPASE MATURATION FACTOR"/>
    <property type="match status" value="1"/>
</dbReference>
<feature type="transmembrane region" description="Helical" evidence="1">
    <location>
        <begin position="407"/>
        <end position="427"/>
    </location>
</feature>
<sequence length="546" mass="65295">MDVIKNNNCSSYNIKENNHNKLKLKKQNCCVITCFIFYIFCISTINNLDKYLHLTTSRYILTYSNILYFISFLSLGVQVELLIGLRCGILPVDKYLKKIKKKLKDIDFFLVYHIVLFVYKFWKYVIRKRIKVKTFCKVGVLLSILNFLIQKRIQNDFFRIFLSLILFIVLFILHICFKIVMRDFMIFQCDLLMNELGFLLIFLNLSDSYYLKNSNTLVICLLRLVSFKILFNSAAHKFVHNSSQWLHLESFQNLFFCQPVPSILSHIANCKFDKKLICFLVIISELLFSWFIFCSSSLRIFFFVLFVSKKLSSVHITCYIICNYIFFSYICLILFFSSFDDSILNSFSYSRGVPALYKNNAIINTSIYLLVSLVDVIILLFYFFVVLINFVPFTEQWNVYDFKCFHFVYYIYCLFCPLNICNSYAMLTYTRSHRGEIVIKELHKMGERYEWKPLYFKNKTDNLNKIGSVLWWGHLPRLEWKLHFFADYFKNENYEKNTYPIYICSFLKKLCMRQEHLASMIGEEQMRRVPLMIRLAYYDYKMSMTG</sequence>
<dbReference type="InterPro" id="IPR057434">
    <property type="entry name" value="LMF1/2_N"/>
</dbReference>
<name>A0A1C3KLL8_PLAMA</name>
<feature type="transmembrane region" description="Helical" evidence="1">
    <location>
        <begin position="276"/>
        <end position="302"/>
    </location>
</feature>
<dbReference type="GO" id="GO:0005789">
    <property type="term" value="C:endoplasmic reticulum membrane"/>
    <property type="evidence" value="ECO:0007669"/>
    <property type="project" value="TreeGrafter"/>
</dbReference>
<dbReference type="GO" id="GO:0051604">
    <property type="term" value="P:protein maturation"/>
    <property type="evidence" value="ECO:0007669"/>
    <property type="project" value="InterPro"/>
</dbReference>
<dbReference type="EMBL" id="LT594493">
    <property type="protein sequence ID" value="SBT74878.1"/>
    <property type="molecule type" value="Genomic_DNA"/>
</dbReference>
<feature type="transmembrane region" description="Helical" evidence="1">
    <location>
        <begin position="66"/>
        <end position="85"/>
    </location>
</feature>
<proteinExistence type="predicted"/>
<evidence type="ECO:0000313" key="3">
    <source>
        <dbReference type="EMBL" id="SBT74878.1"/>
    </source>
</evidence>
<protein>
    <submittedName>
        <fullName evidence="3">Lipase maturation factor, putative</fullName>
    </submittedName>
</protein>
<feature type="transmembrane region" description="Helical" evidence="1">
    <location>
        <begin position="367"/>
        <end position="387"/>
    </location>
</feature>